<dbReference type="Proteomes" id="UP000229561">
    <property type="component" value="Unassembled WGS sequence"/>
</dbReference>
<evidence type="ECO:0000256" key="1">
    <source>
        <dbReference type="SAM" id="Phobius"/>
    </source>
</evidence>
<proteinExistence type="predicted"/>
<comment type="caution">
    <text evidence="2">The sequence shown here is derived from an EMBL/GenBank/DDBJ whole genome shotgun (WGS) entry which is preliminary data.</text>
</comment>
<accession>A0A2M7IHS0</accession>
<organism evidence="2 3">
    <name type="scientific">Candidatus Portnoybacteria bacterium CG_4_8_14_3_um_filter_40_10</name>
    <dbReference type="NCBI Taxonomy" id="1974801"/>
    <lineage>
        <taxon>Bacteria</taxon>
        <taxon>Candidatus Portnoyibacteriota</taxon>
    </lineage>
</organism>
<gene>
    <name evidence="2" type="ORF">CO001_03475</name>
</gene>
<dbReference type="AlphaFoldDB" id="A0A2M7IHS0"/>
<dbReference type="EMBL" id="PFGY01000093">
    <property type="protein sequence ID" value="PIW76039.1"/>
    <property type="molecule type" value="Genomic_DNA"/>
</dbReference>
<feature type="transmembrane region" description="Helical" evidence="1">
    <location>
        <begin position="81"/>
        <end position="102"/>
    </location>
</feature>
<feature type="transmembrane region" description="Helical" evidence="1">
    <location>
        <begin position="41"/>
        <end position="61"/>
    </location>
</feature>
<reference evidence="3" key="1">
    <citation type="submission" date="2017-09" db="EMBL/GenBank/DDBJ databases">
        <title>Depth-based differentiation of microbial function through sediment-hosted aquifers and enrichment of novel symbionts in the deep terrestrial subsurface.</title>
        <authorList>
            <person name="Probst A.J."/>
            <person name="Ladd B."/>
            <person name="Jarett J.K."/>
            <person name="Geller-Mcgrath D.E."/>
            <person name="Sieber C.M.K."/>
            <person name="Emerson J.B."/>
            <person name="Anantharaman K."/>
            <person name="Thomas B.C."/>
            <person name="Malmstrom R."/>
            <person name="Stieglmeier M."/>
            <person name="Klingl A."/>
            <person name="Woyke T."/>
            <person name="Ryan C.M."/>
            <person name="Banfield J.F."/>
        </authorList>
    </citation>
    <scope>NUCLEOTIDE SEQUENCE [LARGE SCALE GENOMIC DNA]</scope>
</reference>
<keyword evidence="1" id="KW-0812">Transmembrane</keyword>
<protein>
    <submittedName>
        <fullName evidence="2">Uncharacterized protein</fullName>
    </submittedName>
</protein>
<evidence type="ECO:0000313" key="2">
    <source>
        <dbReference type="EMBL" id="PIW76039.1"/>
    </source>
</evidence>
<name>A0A2M7IHS0_9BACT</name>
<keyword evidence="1" id="KW-1133">Transmembrane helix</keyword>
<feature type="transmembrane region" description="Helical" evidence="1">
    <location>
        <begin position="6"/>
        <end position="29"/>
    </location>
</feature>
<evidence type="ECO:0000313" key="3">
    <source>
        <dbReference type="Proteomes" id="UP000229561"/>
    </source>
</evidence>
<sequence length="103" mass="11447">MKNSKIIYWSVINSLGAFAYILWVAWLMFNASSIFGQIKSFWGPAALLLLFVLSATIVGALVLGRPIYIYLNGQKTEAIKLLAYTIGCLFIITIITFLVIVIV</sequence>
<keyword evidence="1" id="KW-0472">Membrane</keyword>